<sequence>MGLSTKNITGDGNCLFRALSDQYYGHDSNHKSIRQEICQFLKDNEEDYKFFVEDDQSFEHHIQCMSQNATYGGNMELAAFAKMKEVDIKVYQPDVINSYVINGKNEEDDTAQVLHIAYHSWEHYSSVRNINGPYSGPPEINVTKVEGPTSPEEEGSEGEEEGLSSKEKVVLIACPGTNIRKIRRLLIKYKGDPDKVIDALYDPKPNGTDTPADAVQETKDSGDIDKVDNVGDIDKQEDLEEKDVDQGKEQVVEKKDNVQQDQVADQDTASTKEVPLITETIAPTDTKEAEKKPKKLTTRERKEQAKKRQKEAKLEKDRAKAARRSKYKQEKEDDPDATKSECISKVATAMKEMYI</sequence>
<dbReference type="GO" id="GO:0016579">
    <property type="term" value="P:protein deubiquitination"/>
    <property type="evidence" value="ECO:0007669"/>
    <property type="project" value="TreeGrafter"/>
</dbReference>
<feature type="compositionally biased region" description="Basic and acidic residues" evidence="1">
    <location>
        <begin position="327"/>
        <end position="339"/>
    </location>
</feature>
<feature type="compositionally biased region" description="Basic and acidic residues" evidence="1">
    <location>
        <begin position="285"/>
        <end position="303"/>
    </location>
</feature>
<organism evidence="3 4">
    <name type="scientific">Thamnidium elegans</name>
    <dbReference type="NCBI Taxonomy" id="101142"/>
    <lineage>
        <taxon>Eukaryota</taxon>
        <taxon>Fungi</taxon>
        <taxon>Fungi incertae sedis</taxon>
        <taxon>Mucoromycota</taxon>
        <taxon>Mucoromycotina</taxon>
        <taxon>Mucoromycetes</taxon>
        <taxon>Mucorales</taxon>
        <taxon>Mucorineae</taxon>
        <taxon>Mucoraceae</taxon>
        <taxon>Thamnidium</taxon>
    </lineage>
</organism>
<dbReference type="Gene3D" id="3.90.70.80">
    <property type="match status" value="1"/>
</dbReference>
<feature type="compositionally biased region" description="Basic and acidic residues" evidence="1">
    <location>
        <begin position="244"/>
        <end position="258"/>
    </location>
</feature>
<dbReference type="PROSITE" id="PS50802">
    <property type="entry name" value="OTU"/>
    <property type="match status" value="1"/>
</dbReference>
<dbReference type="GO" id="GO:0004843">
    <property type="term" value="F:cysteine-type deubiquitinase activity"/>
    <property type="evidence" value="ECO:0007669"/>
    <property type="project" value="TreeGrafter"/>
</dbReference>
<comment type="caution">
    <text evidence="3">The sequence shown here is derived from an EMBL/GenBank/DDBJ whole genome shotgun (WGS) entry which is preliminary data.</text>
</comment>
<gene>
    <name evidence="3" type="ORF">INT48_000500</name>
</gene>
<feature type="compositionally biased region" description="Acidic residues" evidence="1">
    <location>
        <begin position="151"/>
        <end position="162"/>
    </location>
</feature>
<dbReference type="PANTHER" id="PTHR12419:SF7">
    <property type="entry name" value="OTU DOMAIN-CONTAINING PROTEIN 3"/>
    <property type="match status" value="1"/>
</dbReference>
<dbReference type="Pfam" id="PF02338">
    <property type="entry name" value="OTU"/>
    <property type="match status" value="1"/>
</dbReference>
<accession>A0A8H7SV05</accession>
<keyword evidence="4" id="KW-1185">Reference proteome</keyword>
<dbReference type="SUPFAM" id="SSF54001">
    <property type="entry name" value="Cysteine proteinases"/>
    <property type="match status" value="1"/>
</dbReference>
<feature type="region of interest" description="Disordered" evidence="1">
    <location>
        <begin position="141"/>
        <end position="165"/>
    </location>
</feature>
<dbReference type="CDD" id="cd22756">
    <property type="entry name" value="OTU_OTUD3-like"/>
    <property type="match status" value="1"/>
</dbReference>
<dbReference type="AlphaFoldDB" id="A0A8H7SV05"/>
<reference evidence="3" key="1">
    <citation type="submission" date="2021-01" db="EMBL/GenBank/DDBJ databases">
        <title>Metabolic potential, ecology and presence of endohyphal bacteria is reflected in genomic diversity of Mucoromycotina.</title>
        <authorList>
            <person name="Muszewska A."/>
            <person name="Okrasinska A."/>
            <person name="Steczkiewicz K."/>
            <person name="Drgas O."/>
            <person name="Orlowska M."/>
            <person name="Perlinska-Lenart U."/>
            <person name="Aleksandrzak-Piekarczyk T."/>
            <person name="Szatraj K."/>
            <person name="Zielenkiewicz U."/>
            <person name="Pilsyk S."/>
            <person name="Malc E."/>
            <person name="Mieczkowski P."/>
            <person name="Kruszewska J.S."/>
            <person name="Biernat P."/>
            <person name="Pawlowska J."/>
        </authorList>
    </citation>
    <scope>NUCLEOTIDE SEQUENCE</scope>
    <source>
        <strain evidence="3">WA0000018081</strain>
    </source>
</reference>
<dbReference type="Proteomes" id="UP000613177">
    <property type="component" value="Unassembled WGS sequence"/>
</dbReference>
<proteinExistence type="predicted"/>
<dbReference type="InterPro" id="IPR003323">
    <property type="entry name" value="OTU_dom"/>
</dbReference>
<evidence type="ECO:0000259" key="2">
    <source>
        <dbReference type="PROSITE" id="PS50802"/>
    </source>
</evidence>
<feature type="domain" description="OTU" evidence="2">
    <location>
        <begin position="3"/>
        <end position="130"/>
    </location>
</feature>
<dbReference type="InterPro" id="IPR050704">
    <property type="entry name" value="Peptidase_C85-like"/>
</dbReference>
<feature type="compositionally biased region" description="Basic and acidic residues" evidence="1">
    <location>
        <begin position="311"/>
        <end position="320"/>
    </location>
</feature>
<dbReference type="PANTHER" id="PTHR12419">
    <property type="entry name" value="OTU DOMAIN CONTAINING PROTEIN"/>
    <property type="match status" value="1"/>
</dbReference>
<name>A0A8H7SV05_9FUNG</name>
<dbReference type="InterPro" id="IPR038765">
    <property type="entry name" value="Papain-like_cys_pep_sf"/>
</dbReference>
<feature type="region of interest" description="Disordered" evidence="1">
    <location>
        <begin position="198"/>
        <end position="342"/>
    </location>
</feature>
<evidence type="ECO:0000313" key="4">
    <source>
        <dbReference type="Proteomes" id="UP000613177"/>
    </source>
</evidence>
<protein>
    <recommendedName>
        <fullName evidence="2">OTU domain-containing protein</fullName>
    </recommendedName>
</protein>
<evidence type="ECO:0000256" key="1">
    <source>
        <dbReference type="SAM" id="MobiDB-lite"/>
    </source>
</evidence>
<dbReference type="EMBL" id="JAEPRE010000044">
    <property type="protein sequence ID" value="KAG2234837.1"/>
    <property type="molecule type" value="Genomic_DNA"/>
</dbReference>
<evidence type="ECO:0000313" key="3">
    <source>
        <dbReference type="EMBL" id="KAG2234837.1"/>
    </source>
</evidence>
<feature type="compositionally biased region" description="Basic and acidic residues" evidence="1">
    <location>
        <begin position="216"/>
        <end position="236"/>
    </location>
</feature>